<keyword evidence="10 11" id="KW-0998">Cell outer membrane</keyword>
<evidence type="ECO:0000256" key="10">
    <source>
        <dbReference type="ARBA" id="ARBA00023237"/>
    </source>
</evidence>
<evidence type="ECO:0000256" key="11">
    <source>
        <dbReference type="PROSITE-ProRule" id="PRU01360"/>
    </source>
</evidence>
<keyword evidence="2 11" id="KW-0813">Transport</keyword>
<evidence type="ECO:0000313" key="16">
    <source>
        <dbReference type="Proteomes" id="UP000528457"/>
    </source>
</evidence>
<evidence type="ECO:0000256" key="1">
    <source>
        <dbReference type="ARBA" id="ARBA00004571"/>
    </source>
</evidence>
<keyword evidence="6" id="KW-0408">Iron</keyword>
<dbReference type="AlphaFoldDB" id="A0A7X0MUR8"/>
<dbReference type="GO" id="GO:0006826">
    <property type="term" value="P:iron ion transport"/>
    <property type="evidence" value="ECO:0007669"/>
    <property type="project" value="UniProtKB-KW"/>
</dbReference>
<reference evidence="15 16" key="1">
    <citation type="submission" date="2020-08" db="EMBL/GenBank/DDBJ databases">
        <title>Genomic Encyclopedia of Type Strains, Phase IV (KMG-IV): sequencing the most valuable type-strain genomes for metagenomic binning, comparative biology and taxonomic classification.</title>
        <authorList>
            <person name="Goeker M."/>
        </authorList>
    </citation>
    <scope>NUCLEOTIDE SEQUENCE [LARGE SCALE GENOMIC DNA]</scope>
    <source>
        <strain evidence="15 16">DSM 22368</strain>
    </source>
</reference>
<gene>
    <name evidence="15" type="ORF">HNR48_001229</name>
</gene>
<dbReference type="InterPro" id="IPR039426">
    <property type="entry name" value="TonB-dep_rcpt-like"/>
</dbReference>
<accession>A0A7X0MUR8</accession>
<dbReference type="InterPro" id="IPR012910">
    <property type="entry name" value="Plug_dom"/>
</dbReference>
<protein>
    <submittedName>
        <fullName evidence="15">Iron complex outermembrane receptor protein</fullName>
    </submittedName>
</protein>
<dbReference type="GO" id="GO:0009279">
    <property type="term" value="C:cell outer membrane"/>
    <property type="evidence" value="ECO:0007669"/>
    <property type="project" value="UniProtKB-SubCell"/>
</dbReference>
<dbReference type="PANTHER" id="PTHR32552:SF81">
    <property type="entry name" value="TONB-DEPENDENT OUTER MEMBRANE RECEPTOR"/>
    <property type="match status" value="1"/>
</dbReference>
<keyword evidence="5 11" id="KW-0812">Transmembrane</keyword>
<evidence type="ECO:0000256" key="3">
    <source>
        <dbReference type="ARBA" id="ARBA00022452"/>
    </source>
</evidence>
<evidence type="ECO:0000313" key="15">
    <source>
        <dbReference type="EMBL" id="MBB6520951.1"/>
    </source>
</evidence>
<evidence type="ECO:0000256" key="7">
    <source>
        <dbReference type="ARBA" id="ARBA00023065"/>
    </source>
</evidence>
<dbReference type="InParanoid" id="A0A7X0MUR8"/>
<keyword evidence="3 11" id="KW-1134">Transmembrane beta strand</keyword>
<dbReference type="RefSeq" id="WP_166849820.1">
    <property type="nucleotide sequence ID" value="NZ_JAAONY010000001.1"/>
</dbReference>
<dbReference type="InterPro" id="IPR036942">
    <property type="entry name" value="Beta-barrel_TonB_sf"/>
</dbReference>
<dbReference type="Proteomes" id="UP000528457">
    <property type="component" value="Unassembled WGS sequence"/>
</dbReference>
<dbReference type="Gene3D" id="2.40.170.20">
    <property type="entry name" value="TonB-dependent receptor, beta-barrel domain"/>
    <property type="match status" value="1"/>
</dbReference>
<evidence type="ECO:0000256" key="9">
    <source>
        <dbReference type="ARBA" id="ARBA00023136"/>
    </source>
</evidence>
<dbReference type="Pfam" id="PF00593">
    <property type="entry name" value="TonB_dep_Rec_b-barrel"/>
    <property type="match status" value="1"/>
</dbReference>
<evidence type="ECO:0000256" key="8">
    <source>
        <dbReference type="ARBA" id="ARBA00023077"/>
    </source>
</evidence>
<dbReference type="Pfam" id="PF07715">
    <property type="entry name" value="Plug"/>
    <property type="match status" value="1"/>
</dbReference>
<keyword evidence="16" id="KW-1185">Reference proteome</keyword>
<dbReference type="PANTHER" id="PTHR32552">
    <property type="entry name" value="FERRICHROME IRON RECEPTOR-RELATED"/>
    <property type="match status" value="1"/>
</dbReference>
<evidence type="ECO:0000256" key="4">
    <source>
        <dbReference type="ARBA" id="ARBA00022496"/>
    </source>
</evidence>
<name>A0A7X0MUR8_9GAMM</name>
<evidence type="ECO:0000259" key="13">
    <source>
        <dbReference type="Pfam" id="PF00593"/>
    </source>
</evidence>
<dbReference type="InterPro" id="IPR000531">
    <property type="entry name" value="Beta-barrel_TonB"/>
</dbReference>
<evidence type="ECO:0000259" key="14">
    <source>
        <dbReference type="Pfam" id="PF07715"/>
    </source>
</evidence>
<comment type="subcellular location">
    <subcellularLocation>
        <location evidence="1 11">Cell outer membrane</location>
        <topology evidence="1 11">Multi-pass membrane protein</topology>
    </subcellularLocation>
</comment>
<organism evidence="15 16">
    <name type="scientific">Pseudoteredinibacter isoporae</name>
    <dbReference type="NCBI Taxonomy" id="570281"/>
    <lineage>
        <taxon>Bacteria</taxon>
        <taxon>Pseudomonadati</taxon>
        <taxon>Pseudomonadota</taxon>
        <taxon>Gammaproteobacteria</taxon>
        <taxon>Cellvibrionales</taxon>
        <taxon>Cellvibrionaceae</taxon>
        <taxon>Pseudoteredinibacter</taxon>
    </lineage>
</organism>
<keyword evidence="7" id="KW-0406">Ion transport</keyword>
<comment type="caution">
    <text evidence="15">The sequence shown here is derived from an EMBL/GenBank/DDBJ whole genome shotgun (WGS) entry which is preliminary data.</text>
</comment>
<keyword evidence="15" id="KW-0675">Receptor</keyword>
<feature type="domain" description="TonB-dependent receptor plug" evidence="14">
    <location>
        <begin position="39"/>
        <end position="147"/>
    </location>
</feature>
<feature type="domain" description="TonB-dependent receptor-like beta-barrel" evidence="13">
    <location>
        <begin position="267"/>
        <end position="740"/>
    </location>
</feature>
<evidence type="ECO:0000256" key="5">
    <source>
        <dbReference type="ARBA" id="ARBA00022692"/>
    </source>
</evidence>
<evidence type="ECO:0000256" key="6">
    <source>
        <dbReference type="ARBA" id="ARBA00023004"/>
    </source>
</evidence>
<proteinExistence type="inferred from homology"/>
<sequence>MKHSALATAIALSLPIAMNSYSSVIEEVVVTAQKRQQSLQDVGIAVTAFSGDQLQELGYDTAQQITAMTPGVTTIQPNGPSSFFTSIRGVGQNDFSGDHQESPVAVYVDEAYVSAASGAGFQLFDMERAEVLRGPQGTLFGRNATGGLVHYITAKPTQENEGYIDLTLADNNQIKVEGAVGGGLTDSVSGRLSFLRNKHDPYIENRIGTDLNDGNDWALRAQLLWEFESGQWLLSARAGEQDIDSGFFKHSSARVDPSTGLGLPFNGADLQDLGDSLVPAFQENNSDVHSGAYNVIGHNKVETRGFTSNIQLEFEHFDFVSITDFQTLEKDYLEDSDASPNDFFSFFLQSDLDQWSQEFRFSGDSDNMRWVAGAYYLEIEGDFANGGIAANFFRAAFPGAGLDDASLDTLGLYSPFKTETKSTAFFGQVEYDLSEEFTVHAGLRWSNEDKTTDFKQYASLFAATDSSQVSAIDGLGLGGPLFTFSPQAVTNDPGGTGFGEALVVGDTNDASIDEDLITAKLQLDWKPDDNTLVYASYNRGIKAGGFNAPLDATLFYNGSRPTSQMKFDEEVLNAYELGFKWSSDDGKWRVNGASYYYDYQDYQAFALESLTTYVFNTDAEVKGAEIEVFAAPTDGLEVIFGAGYIDNNVEDAYTLPDGTPVDRTAVLTPQWNLNGLLRYQWDLGDARVVAQVDATYMDDHYFQLKNSPVGKESAYTLSNARLSYASADESWRVELFVNNLTDEEYRTMAFDLAGEPSVGGFGLVENYYGLPRWWGVSFNYSWSE</sequence>
<keyword evidence="8 12" id="KW-0798">TonB box</keyword>
<dbReference type="PROSITE" id="PS52016">
    <property type="entry name" value="TONB_DEPENDENT_REC_3"/>
    <property type="match status" value="1"/>
</dbReference>
<evidence type="ECO:0000256" key="12">
    <source>
        <dbReference type="RuleBase" id="RU003357"/>
    </source>
</evidence>
<dbReference type="SUPFAM" id="SSF56935">
    <property type="entry name" value="Porins"/>
    <property type="match status" value="1"/>
</dbReference>
<keyword evidence="9 11" id="KW-0472">Membrane</keyword>
<dbReference type="EMBL" id="JACHHT010000001">
    <property type="protein sequence ID" value="MBB6520951.1"/>
    <property type="molecule type" value="Genomic_DNA"/>
</dbReference>
<comment type="similarity">
    <text evidence="11 12">Belongs to the TonB-dependent receptor family.</text>
</comment>
<evidence type="ECO:0000256" key="2">
    <source>
        <dbReference type="ARBA" id="ARBA00022448"/>
    </source>
</evidence>
<keyword evidence="4" id="KW-0410">Iron transport</keyword>